<dbReference type="FunFam" id="2.130.10.10:FF:002098">
    <property type="entry name" value="MGC78960 protein, putative"/>
    <property type="match status" value="1"/>
</dbReference>
<dbReference type="PANTHER" id="PTHR13720">
    <property type="entry name" value="WD-40 REPEAT PROTEIN"/>
    <property type="match status" value="1"/>
</dbReference>
<dbReference type="PROSITE" id="PS50294">
    <property type="entry name" value="WD_REPEATS_REGION"/>
    <property type="match status" value="1"/>
</dbReference>
<dbReference type="Pfam" id="PF00400">
    <property type="entry name" value="WD40"/>
    <property type="match status" value="5"/>
</dbReference>
<dbReference type="Proteomes" id="UP000692954">
    <property type="component" value="Unassembled WGS sequence"/>
</dbReference>
<dbReference type="OrthoDB" id="10264376at2759"/>
<evidence type="ECO:0000313" key="5">
    <source>
        <dbReference type="EMBL" id="CAD8125913.1"/>
    </source>
</evidence>
<dbReference type="AlphaFoldDB" id="A0A8S1REZ8"/>
<feature type="region of interest" description="Disordered" evidence="4">
    <location>
        <begin position="31"/>
        <end position="50"/>
    </location>
</feature>
<feature type="region of interest" description="Disordered" evidence="4">
    <location>
        <begin position="1"/>
        <end position="26"/>
    </location>
</feature>
<dbReference type="PROSITE" id="PS00678">
    <property type="entry name" value="WD_REPEATS_1"/>
    <property type="match status" value="1"/>
</dbReference>
<reference evidence="5" key="1">
    <citation type="submission" date="2021-01" db="EMBL/GenBank/DDBJ databases">
        <authorList>
            <consortium name="Genoscope - CEA"/>
            <person name="William W."/>
        </authorList>
    </citation>
    <scope>NUCLEOTIDE SEQUENCE</scope>
</reference>
<dbReference type="InterPro" id="IPR001680">
    <property type="entry name" value="WD40_rpt"/>
</dbReference>
<keyword evidence="6" id="KW-1185">Reference proteome</keyword>
<evidence type="ECO:0000313" key="6">
    <source>
        <dbReference type="Proteomes" id="UP000692954"/>
    </source>
</evidence>
<dbReference type="GO" id="GO:0005929">
    <property type="term" value="C:cilium"/>
    <property type="evidence" value="ECO:0007669"/>
    <property type="project" value="UniProtKB-ARBA"/>
</dbReference>
<protein>
    <submittedName>
        <fullName evidence="5">Uncharacterized protein</fullName>
    </submittedName>
</protein>
<feature type="repeat" description="WD" evidence="3">
    <location>
        <begin position="502"/>
        <end position="541"/>
    </location>
</feature>
<comment type="caution">
    <text evidence="5">The sequence shown here is derived from an EMBL/GenBank/DDBJ whole genome shotgun (WGS) entry which is preliminary data.</text>
</comment>
<feature type="compositionally biased region" description="Polar residues" evidence="4">
    <location>
        <begin position="8"/>
        <end position="22"/>
    </location>
</feature>
<dbReference type="InterPro" id="IPR019775">
    <property type="entry name" value="WD40_repeat_CS"/>
</dbReference>
<dbReference type="PROSITE" id="PS50082">
    <property type="entry name" value="WD_REPEATS_2"/>
    <property type="match status" value="3"/>
</dbReference>
<organism evidence="5 6">
    <name type="scientific">Paramecium sonneborni</name>
    <dbReference type="NCBI Taxonomy" id="65129"/>
    <lineage>
        <taxon>Eukaryota</taxon>
        <taxon>Sar</taxon>
        <taxon>Alveolata</taxon>
        <taxon>Ciliophora</taxon>
        <taxon>Intramacronucleata</taxon>
        <taxon>Oligohymenophorea</taxon>
        <taxon>Peniculida</taxon>
        <taxon>Parameciidae</taxon>
        <taxon>Paramecium</taxon>
    </lineage>
</organism>
<name>A0A8S1REZ8_9CILI</name>
<feature type="repeat" description="WD" evidence="3">
    <location>
        <begin position="182"/>
        <end position="223"/>
    </location>
</feature>
<dbReference type="PANTHER" id="PTHR13720:SF53">
    <property type="entry name" value="ANAPHASE-PROMOTING COMPLEX SUBUNIT 4 WD40 DOMAIN-CONTAINING PROTEIN"/>
    <property type="match status" value="1"/>
</dbReference>
<evidence type="ECO:0000256" key="2">
    <source>
        <dbReference type="ARBA" id="ARBA00022737"/>
    </source>
</evidence>
<dbReference type="SMART" id="SM00320">
    <property type="entry name" value="WD40"/>
    <property type="match status" value="10"/>
</dbReference>
<keyword evidence="2" id="KW-0677">Repeat</keyword>
<evidence type="ECO:0000256" key="3">
    <source>
        <dbReference type="PROSITE-ProRule" id="PRU00221"/>
    </source>
</evidence>
<keyword evidence="1 3" id="KW-0853">WD repeat</keyword>
<evidence type="ECO:0000256" key="4">
    <source>
        <dbReference type="SAM" id="MobiDB-lite"/>
    </source>
</evidence>
<feature type="repeat" description="WD" evidence="3">
    <location>
        <begin position="668"/>
        <end position="703"/>
    </location>
</feature>
<evidence type="ECO:0000256" key="1">
    <source>
        <dbReference type="ARBA" id="ARBA00022574"/>
    </source>
</evidence>
<sequence>MNLRPQPGHQNKNGINPITNTPIDYAQRGNQQPYYKQPYPQPPIQYTQNPQQYQNPYYNQTLPQVVQQSIPEAGQKLPLQSDAIELDHMNGFSGRYRDVIHLHPQKESTIVYALAGLIVIENLNDKHQQLFLRGHDMDISALTLSKTGRYIASGQMGSRNAKTPEAPVILWDFNSRKPMQIFRGLRDEITNVSFSSDDKFLAATASNNNLIIWNCQDYTIVHNKLLEVPINLITWCPPRRSSTKHSQYLIVTSQSSNIFLNTMDFDVASMQYQLKQASCQLPSSGLVRNYTKAVIDQNGDYLYVGTHAGEICIFSISSQQGGLFKATIPVSNNGVLSINIFGKNLFVGSGDGKVKKLTGNDTRWNLEREICLEGRMNSITIDPNGNELLAGTSNGRIYRINTNHLDSTIHTEGHLSSVVGLSVPLNACDLFVSIDYEGVVMVWDLNEMLVITRCIPINMNRIKGSSVYLDPDRTIISGWRDGFIRAYMITNKPISPIKWEIVNAHKGAVTTLYSDSNYYLSGGEDSIIRVWSKTARQLITQISIHSKEITKVFPDLMKPNLIHSCSADKTIYTYDLKTDKKVIQHQSRNGILLDMTQRKDNELELITCGINMPIQFWDIDIVDPVQSIEVNKLNSIAISPDGKILATGSDSGELILISILTQSILGKYLGHSSGVSKVAWTSDQKQVITTSYDGTLCLWNIYL</sequence>
<proteinExistence type="predicted"/>
<dbReference type="EMBL" id="CAJJDN010000163">
    <property type="protein sequence ID" value="CAD8125913.1"/>
    <property type="molecule type" value="Genomic_DNA"/>
</dbReference>
<dbReference type="InterPro" id="IPR050630">
    <property type="entry name" value="WD_repeat_EMAP"/>
</dbReference>
<gene>
    <name evidence="5" type="ORF">PSON_ATCC_30995.1.T1630050</name>
</gene>
<accession>A0A8S1REZ8</accession>